<proteinExistence type="predicted"/>
<feature type="region of interest" description="Disordered" evidence="1">
    <location>
        <begin position="295"/>
        <end position="323"/>
    </location>
</feature>
<dbReference type="Proteomes" id="UP000822688">
    <property type="component" value="Chromosome 3"/>
</dbReference>
<comment type="caution">
    <text evidence="2">The sequence shown here is derived from an EMBL/GenBank/DDBJ whole genome shotgun (WGS) entry which is preliminary data.</text>
</comment>
<feature type="region of interest" description="Disordered" evidence="1">
    <location>
        <begin position="257"/>
        <end position="278"/>
    </location>
</feature>
<keyword evidence="3" id="KW-1185">Reference proteome</keyword>
<protein>
    <submittedName>
        <fullName evidence="2">Uncharacterized protein</fullName>
    </submittedName>
</protein>
<feature type="compositionally biased region" description="Polar residues" evidence="1">
    <location>
        <begin position="263"/>
        <end position="278"/>
    </location>
</feature>
<dbReference type="EMBL" id="CM026423">
    <property type="protein sequence ID" value="KAG0582578.1"/>
    <property type="molecule type" value="Genomic_DNA"/>
</dbReference>
<evidence type="ECO:0000256" key="1">
    <source>
        <dbReference type="SAM" id="MobiDB-lite"/>
    </source>
</evidence>
<dbReference type="Pfam" id="PF08737">
    <property type="entry name" value="Rgp1"/>
    <property type="match status" value="1"/>
</dbReference>
<name>A0A8T0IJ53_CERPU</name>
<dbReference type="InterPro" id="IPR014756">
    <property type="entry name" value="Ig_E-set"/>
</dbReference>
<dbReference type="AlphaFoldDB" id="A0A8T0IJ53"/>
<accession>A0A8T0IJ53</accession>
<evidence type="ECO:0000313" key="3">
    <source>
        <dbReference type="Proteomes" id="UP000822688"/>
    </source>
</evidence>
<dbReference type="PANTHER" id="PTHR12507">
    <property type="entry name" value="REDUCED GROWTH PHENOTYPE 1 RGP1, YEAST -RELATED"/>
    <property type="match status" value="1"/>
</dbReference>
<sequence>MWGAMEAFPFLGRRGKAQAEGQEQQPGSPRVGAAKPRNPPPSLKVSLERKVYRPGDTVVATVEVANEAPGMVRDLAADAVLMADLLVEVRGIEKIDPTWLIIPKPPSGSRQRKGERTILKSPSSIIVSDVLISPGSSSSYMVRTTLPRVLPPTLKGDVVKAVRYFYYITAAIRWSRCAQENGHSSPSNATTTLERLEVRTVLPIWTLPHTNGLTTDELHYGQSGIVPPYALEVEIQWKEKSSENPWAWAADANMRNGEDRVSTPKSDGGSTFTSPTKSISLDPFDRSYSIASRATPLQLDPPFSTPASSRKGDSLSTSASMADLSARSKQPGCKRACSFDSLTNEAFLASVNGNHANGHGHRVEEEVIPDSPRSPAAVSYSRGKSYNIRMDDEVLVKFSPKNPTSTYYFGDMVAGTLQFFHNDRRRCLEVLAVLETREVLNPAAVHPSRKNSSTITKTYYEYFEIVNDVINTQFLFSIPLDGPASITTPLLSLEWILRFEFIVTPVNKDWKKLEHPLLIDVSDRRKGEWSLPIVVHATPPKKLVLPEAEKPTRLNSWARSPGEIYKSLFDEYPQAGGSDAPPSASGSI</sequence>
<organism evidence="2 3">
    <name type="scientific">Ceratodon purpureus</name>
    <name type="common">Fire moss</name>
    <name type="synonym">Dicranum purpureum</name>
    <dbReference type="NCBI Taxonomy" id="3225"/>
    <lineage>
        <taxon>Eukaryota</taxon>
        <taxon>Viridiplantae</taxon>
        <taxon>Streptophyta</taxon>
        <taxon>Embryophyta</taxon>
        <taxon>Bryophyta</taxon>
        <taxon>Bryophytina</taxon>
        <taxon>Bryopsida</taxon>
        <taxon>Dicranidae</taxon>
        <taxon>Pseudoditrichales</taxon>
        <taxon>Ditrichaceae</taxon>
        <taxon>Ceratodon</taxon>
    </lineage>
</organism>
<reference evidence="2" key="1">
    <citation type="submission" date="2020-06" db="EMBL/GenBank/DDBJ databases">
        <title>WGS assembly of Ceratodon purpureus strain R40.</title>
        <authorList>
            <person name="Carey S.B."/>
            <person name="Jenkins J."/>
            <person name="Shu S."/>
            <person name="Lovell J.T."/>
            <person name="Sreedasyam A."/>
            <person name="Maumus F."/>
            <person name="Tiley G.P."/>
            <person name="Fernandez-Pozo N."/>
            <person name="Barry K."/>
            <person name="Chen C."/>
            <person name="Wang M."/>
            <person name="Lipzen A."/>
            <person name="Daum C."/>
            <person name="Saski C.A."/>
            <person name="Payton A.C."/>
            <person name="Mcbreen J.C."/>
            <person name="Conrad R.E."/>
            <person name="Kollar L.M."/>
            <person name="Olsson S."/>
            <person name="Huttunen S."/>
            <person name="Landis J.B."/>
            <person name="Wickett N.J."/>
            <person name="Johnson M.G."/>
            <person name="Rensing S.A."/>
            <person name="Grimwood J."/>
            <person name="Schmutz J."/>
            <person name="Mcdaniel S.F."/>
        </authorList>
    </citation>
    <scope>NUCLEOTIDE SEQUENCE</scope>
    <source>
        <strain evidence="2">R40</strain>
    </source>
</reference>
<dbReference type="SUPFAM" id="SSF81296">
    <property type="entry name" value="E set domains"/>
    <property type="match status" value="1"/>
</dbReference>
<gene>
    <name evidence="2" type="ORF">KC19_3G070600</name>
</gene>
<feature type="region of interest" description="Disordered" evidence="1">
    <location>
        <begin position="358"/>
        <end position="379"/>
    </location>
</feature>
<evidence type="ECO:0000313" key="2">
    <source>
        <dbReference type="EMBL" id="KAG0582578.1"/>
    </source>
</evidence>
<dbReference type="InterPro" id="IPR014848">
    <property type="entry name" value="Rgp1"/>
</dbReference>
<feature type="region of interest" description="Disordered" evidence="1">
    <location>
        <begin position="15"/>
        <end position="44"/>
    </location>
</feature>